<evidence type="ECO:0000313" key="2">
    <source>
        <dbReference type="Proteomes" id="UP000024635"/>
    </source>
</evidence>
<protein>
    <submittedName>
        <fullName evidence="1">Uncharacterized protein</fullName>
    </submittedName>
</protein>
<comment type="caution">
    <text evidence="1">The sequence shown here is derived from an EMBL/GenBank/DDBJ whole genome shotgun (WGS) entry which is preliminary data.</text>
</comment>
<dbReference type="EMBL" id="JARK01001340">
    <property type="protein sequence ID" value="EYC30745.1"/>
    <property type="molecule type" value="Genomic_DNA"/>
</dbReference>
<reference evidence="2" key="1">
    <citation type="journal article" date="2015" name="Nat. Genet.">
        <title>The genome and transcriptome of the zoonotic hookworm Ancylostoma ceylanicum identify infection-specific gene families.</title>
        <authorList>
            <person name="Schwarz E.M."/>
            <person name="Hu Y."/>
            <person name="Antoshechkin I."/>
            <person name="Miller M.M."/>
            <person name="Sternberg P.W."/>
            <person name="Aroian R.V."/>
        </authorList>
    </citation>
    <scope>NUCLEOTIDE SEQUENCE</scope>
    <source>
        <strain evidence="2">HY135</strain>
    </source>
</reference>
<accession>A0A016VTJ8</accession>
<dbReference type="Proteomes" id="UP000024635">
    <property type="component" value="Unassembled WGS sequence"/>
</dbReference>
<gene>
    <name evidence="1" type="primary">Acey_s0004.g1744</name>
    <name evidence="1" type="ORF">Y032_0004g1744</name>
</gene>
<proteinExistence type="predicted"/>
<sequence length="76" mass="8467">MEANGESEDETCGDDHLGVRRAACERCPARPQCDVVTFAVHQHAWQRAGESLLNIAPLSPSRKRLQRPIFAFEPGH</sequence>
<name>A0A016VTJ8_9BILA</name>
<keyword evidence="2" id="KW-1185">Reference proteome</keyword>
<evidence type="ECO:0000313" key="1">
    <source>
        <dbReference type="EMBL" id="EYC30745.1"/>
    </source>
</evidence>
<organism evidence="1 2">
    <name type="scientific">Ancylostoma ceylanicum</name>
    <dbReference type="NCBI Taxonomy" id="53326"/>
    <lineage>
        <taxon>Eukaryota</taxon>
        <taxon>Metazoa</taxon>
        <taxon>Ecdysozoa</taxon>
        <taxon>Nematoda</taxon>
        <taxon>Chromadorea</taxon>
        <taxon>Rhabditida</taxon>
        <taxon>Rhabditina</taxon>
        <taxon>Rhabditomorpha</taxon>
        <taxon>Strongyloidea</taxon>
        <taxon>Ancylostomatidae</taxon>
        <taxon>Ancylostomatinae</taxon>
        <taxon>Ancylostoma</taxon>
    </lineage>
</organism>
<dbReference type="AlphaFoldDB" id="A0A016VTJ8"/>